<name>A0A8J3SJ16_9ACTN</name>
<feature type="transmembrane region" description="Helical" evidence="1">
    <location>
        <begin position="45"/>
        <end position="62"/>
    </location>
</feature>
<dbReference type="Proteomes" id="UP000619788">
    <property type="component" value="Unassembled WGS sequence"/>
</dbReference>
<feature type="transmembrane region" description="Helical" evidence="1">
    <location>
        <begin position="68"/>
        <end position="85"/>
    </location>
</feature>
<protein>
    <recommendedName>
        <fullName evidence="4">Integral membrane protein</fullName>
    </recommendedName>
</protein>
<gene>
    <name evidence="2" type="ORF">Psi01_59180</name>
</gene>
<evidence type="ECO:0008006" key="4">
    <source>
        <dbReference type="Google" id="ProtNLM"/>
    </source>
</evidence>
<keyword evidence="3" id="KW-1185">Reference proteome</keyword>
<dbReference type="AlphaFoldDB" id="A0A8J3SJ16"/>
<evidence type="ECO:0000313" key="2">
    <source>
        <dbReference type="EMBL" id="GIH95288.1"/>
    </source>
</evidence>
<reference evidence="2 3" key="1">
    <citation type="submission" date="2021-01" db="EMBL/GenBank/DDBJ databases">
        <title>Whole genome shotgun sequence of Planobispora siamensis NBRC 107568.</title>
        <authorList>
            <person name="Komaki H."/>
            <person name="Tamura T."/>
        </authorList>
    </citation>
    <scope>NUCLEOTIDE SEQUENCE [LARGE SCALE GENOMIC DNA]</scope>
    <source>
        <strain evidence="2 3">NBRC 107568</strain>
    </source>
</reference>
<comment type="caution">
    <text evidence="2">The sequence shown here is derived from an EMBL/GenBank/DDBJ whole genome shotgun (WGS) entry which is preliminary data.</text>
</comment>
<dbReference type="EMBL" id="BOOJ01000052">
    <property type="protein sequence ID" value="GIH95288.1"/>
    <property type="molecule type" value="Genomic_DNA"/>
</dbReference>
<feature type="transmembrane region" description="Helical" evidence="1">
    <location>
        <begin position="136"/>
        <end position="157"/>
    </location>
</feature>
<keyword evidence="1" id="KW-0812">Transmembrane</keyword>
<accession>A0A8J3SJ16</accession>
<keyword evidence="1" id="KW-1133">Transmembrane helix</keyword>
<evidence type="ECO:0000313" key="3">
    <source>
        <dbReference type="Proteomes" id="UP000619788"/>
    </source>
</evidence>
<proteinExistence type="predicted"/>
<sequence>MGLFTRRKDAQVLLTERQAAVQVLLAEYDRLKTEQVARIGVRDNLIYFMLGSAATVAAGAFAGRNAALALLLPVASMALGWTYLANDHMISAIGRHVRQQLCPRLRDLAGQQLPVFGWERNHADDHRRRSRKRLQFAVDLLTFAGPAVAATVAYWVIGPVTVALTVVAIAELVAVAVLAVQMAIYAQLR</sequence>
<organism evidence="2 3">
    <name type="scientific">Planobispora siamensis</name>
    <dbReference type="NCBI Taxonomy" id="936338"/>
    <lineage>
        <taxon>Bacteria</taxon>
        <taxon>Bacillati</taxon>
        <taxon>Actinomycetota</taxon>
        <taxon>Actinomycetes</taxon>
        <taxon>Streptosporangiales</taxon>
        <taxon>Streptosporangiaceae</taxon>
        <taxon>Planobispora</taxon>
    </lineage>
</organism>
<keyword evidence="1" id="KW-0472">Membrane</keyword>
<evidence type="ECO:0000256" key="1">
    <source>
        <dbReference type="SAM" id="Phobius"/>
    </source>
</evidence>
<feature type="transmembrane region" description="Helical" evidence="1">
    <location>
        <begin position="163"/>
        <end position="186"/>
    </location>
</feature>